<dbReference type="Pfam" id="PF00170">
    <property type="entry name" value="bZIP_1"/>
    <property type="match status" value="1"/>
</dbReference>
<dbReference type="PANTHER" id="PTHR40621">
    <property type="entry name" value="TRANSCRIPTION FACTOR KAPC-RELATED"/>
    <property type="match status" value="1"/>
</dbReference>
<dbReference type="PANTHER" id="PTHR40621:SF6">
    <property type="entry name" value="AP-1-LIKE TRANSCRIPTION FACTOR YAP1-RELATED"/>
    <property type="match status" value="1"/>
</dbReference>
<evidence type="ECO:0000256" key="2">
    <source>
        <dbReference type="ARBA" id="ARBA00023242"/>
    </source>
</evidence>
<dbReference type="PROSITE" id="PS00036">
    <property type="entry name" value="BZIP_BASIC"/>
    <property type="match status" value="1"/>
</dbReference>
<dbReference type="GO" id="GO:0001228">
    <property type="term" value="F:DNA-binding transcription activator activity, RNA polymerase II-specific"/>
    <property type="evidence" value="ECO:0007669"/>
    <property type="project" value="TreeGrafter"/>
</dbReference>
<dbReference type="InterPro" id="IPR046347">
    <property type="entry name" value="bZIP_sf"/>
</dbReference>
<dbReference type="PROSITE" id="PS50217">
    <property type="entry name" value="BZIP"/>
    <property type="match status" value="1"/>
</dbReference>
<dbReference type="Proteomes" id="UP001151582">
    <property type="component" value="Unassembled WGS sequence"/>
</dbReference>
<dbReference type="GO" id="GO:0090575">
    <property type="term" value="C:RNA polymerase II transcription regulator complex"/>
    <property type="evidence" value="ECO:0007669"/>
    <property type="project" value="TreeGrafter"/>
</dbReference>
<keyword evidence="2" id="KW-0539">Nucleus</keyword>
<dbReference type="SUPFAM" id="SSF57959">
    <property type="entry name" value="Leucine zipper domain"/>
    <property type="match status" value="1"/>
</dbReference>
<evidence type="ECO:0000313" key="6">
    <source>
        <dbReference type="Proteomes" id="UP001151582"/>
    </source>
</evidence>
<dbReference type="Gene3D" id="1.20.5.170">
    <property type="match status" value="1"/>
</dbReference>
<feature type="compositionally biased region" description="Polar residues" evidence="3">
    <location>
        <begin position="1"/>
        <end position="13"/>
    </location>
</feature>
<sequence length="548" mass="57956">MDASIANQATSADADTKRKPDFPEVSDSGQPPHKMNHSVTSPGDQNAAGNSPNGSKRPGRKLLTTEAASKRTAQNRAAQRAFRERKQQYVETLEAKVKELEDKEKTTSEENARLRELIDQLRSENSSLKGTQFNVDLPANARELQLEFQKMLGLLATGATTAVSGQNQPAAAALPAPGNQSEQALGLDPGMSTLLASLLGNNSAANVEAYPTLAGNAYSQVPGSVAPMGDINDFSLNNTLFTDYREPAQGTEGPFFDETAVGAWDPTSASALDASWVNSTTATSTSAATTAKPTTANIQPIPGITSPISPSADLDAATTTLDYSTAFAALPFADLYDFNNVTLINAQPYDTIATTSSSSAYPTLTATPQSTSSILTTPTSTDPAIAPYSAHLNQGSRVFDPTGSGPKSQFGAFNGMFDNQSSAYVSPPTTGDANSSDNAMLQWLTTPSPASSTSQQSSTPTTDRRPSSGLSPFTPYRSSFATLDAAHPRGPLIMLGQSDNICKSSSCMKDCELDELCRELEIHAKCSEYRKLKQLMEDSPSSTEGIKL</sequence>
<evidence type="ECO:0000313" key="5">
    <source>
        <dbReference type="EMBL" id="KAJ1983036.1"/>
    </source>
</evidence>
<feature type="compositionally biased region" description="Low complexity" evidence="3">
    <location>
        <begin position="367"/>
        <end position="383"/>
    </location>
</feature>
<dbReference type="InterPro" id="IPR050936">
    <property type="entry name" value="AP-1-like"/>
</dbReference>
<evidence type="ECO:0000256" key="3">
    <source>
        <dbReference type="SAM" id="MobiDB-lite"/>
    </source>
</evidence>
<dbReference type="EMBL" id="JANBQB010000073">
    <property type="protein sequence ID" value="KAJ1983036.1"/>
    <property type="molecule type" value="Genomic_DNA"/>
</dbReference>
<reference evidence="5" key="1">
    <citation type="submission" date="2022-07" db="EMBL/GenBank/DDBJ databases">
        <title>Phylogenomic reconstructions and comparative analyses of Kickxellomycotina fungi.</title>
        <authorList>
            <person name="Reynolds N.K."/>
            <person name="Stajich J.E."/>
            <person name="Barry K."/>
            <person name="Grigoriev I.V."/>
            <person name="Crous P."/>
            <person name="Smith M.E."/>
        </authorList>
    </citation>
    <scope>NUCLEOTIDE SEQUENCE</scope>
    <source>
        <strain evidence="5">RSA 567</strain>
    </source>
</reference>
<feature type="region of interest" description="Disordered" evidence="3">
    <location>
        <begin position="360"/>
        <end position="387"/>
    </location>
</feature>
<dbReference type="AlphaFoldDB" id="A0A9W8B4J2"/>
<feature type="region of interest" description="Disordered" evidence="3">
    <location>
        <begin position="444"/>
        <end position="474"/>
    </location>
</feature>
<dbReference type="InterPro" id="IPR004827">
    <property type="entry name" value="bZIP"/>
</dbReference>
<feature type="compositionally biased region" description="Polar residues" evidence="3">
    <location>
        <begin position="37"/>
        <end position="54"/>
    </location>
</feature>
<dbReference type="SMART" id="SM00338">
    <property type="entry name" value="BRLZ"/>
    <property type="match status" value="1"/>
</dbReference>
<protein>
    <submittedName>
        <fullName evidence="5">DNA-binding transcription factor yap1</fullName>
    </submittedName>
</protein>
<comment type="subcellular location">
    <subcellularLocation>
        <location evidence="1">Nucleus</location>
    </subcellularLocation>
</comment>
<dbReference type="GO" id="GO:0000976">
    <property type="term" value="F:transcription cis-regulatory region binding"/>
    <property type="evidence" value="ECO:0007669"/>
    <property type="project" value="InterPro"/>
</dbReference>
<keyword evidence="6" id="KW-1185">Reference proteome</keyword>
<gene>
    <name evidence="5" type="primary">YAP1</name>
    <name evidence="5" type="ORF">H4R34_001520</name>
</gene>
<dbReference type="CDD" id="cd14688">
    <property type="entry name" value="bZIP_YAP"/>
    <property type="match status" value="1"/>
</dbReference>
<name>A0A9W8B4J2_9FUNG</name>
<organism evidence="5 6">
    <name type="scientific">Dimargaris verticillata</name>
    <dbReference type="NCBI Taxonomy" id="2761393"/>
    <lineage>
        <taxon>Eukaryota</taxon>
        <taxon>Fungi</taxon>
        <taxon>Fungi incertae sedis</taxon>
        <taxon>Zoopagomycota</taxon>
        <taxon>Kickxellomycotina</taxon>
        <taxon>Dimargaritomycetes</taxon>
        <taxon>Dimargaritales</taxon>
        <taxon>Dimargaritaceae</taxon>
        <taxon>Dimargaris</taxon>
    </lineage>
</organism>
<feature type="domain" description="BZIP" evidence="4">
    <location>
        <begin position="65"/>
        <end position="128"/>
    </location>
</feature>
<comment type="caution">
    <text evidence="5">The sequence shown here is derived from an EMBL/GenBank/DDBJ whole genome shotgun (WGS) entry which is preliminary data.</text>
</comment>
<dbReference type="OrthoDB" id="2593073at2759"/>
<accession>A0A9W8B4J2</accession>
<evidence type="ECO:0000256" key="1">
    <source>
        <dbReference type="ARBA" id="ARBA00004123"/>
    </source>
</evidence>
<feature type="region of interest" description="Disordered" evidence="3">
    <location>
        <begin position="1"/>
        <end position="84"/>
    </location>
</feature>
<feature type="compositionally biased region" description="Low complexity" evidence="3">
    <location>
        <begin position="445"/>
        <end position="461"/>
    </location>
</feature>
<evidence type="ECO:0000259" key="4">
    <source>
        <dbReference type="PROSITE" id="PS50217"/>
    </source>
</evidence>
<keyword evidence="5" id="KW-0238">DNA-binding</keyword>
<proteinExistence type="predicted"/>